<dbReference type="PANTHER" id="PTHR37306">
    <property type="entry name" value="COLICIN V PRODUCTION PROTEIN"/>
    <property type="match status" value="1"/>
</dbReference>
<dbReference type="EMBL" id="FPCJ01000001">
    <property type="protein sequence ID" value="SFV30451.1"/>
    <property type="molecule type" value="Genomic_DNA"/>
</dbReference>
<dbReference type="Proteomes" id="UP000199537">
    <property type="component" value="Unassembled WGS sequence"/>
</dbReference>
<dbReference type="InterPro" id="IPR003825">
    <property type="entry name" value="Colicin-V_CvpA"/>
</dbReference>
<keyword evidence="2 5" id="KW-0812">Transmembrane</keyword>
<reference evidence="7" key="1">
    <citation type="submission" date="2016-10" db="EMBL/GenBank/DDBJ databases">
        <authorList>
            <person name="Varghese N."/>
            <person name="Submissions S."/>
        </authorList>
    </citation>
    <scope>NUCLEOTIDE SEQUENCE [LARGE SCALE GENOMIC DNA]</scope>
    <source>
        <strain evidence="7">DSM 14807</strain>
    </source>
</reference>
<feature type="transmembrane region" description="Helical" evidence="5">
    <location>
        <begin position="30"/>
        <end position="48"/>
    </location>
</feature>
<feature type="transmembrane region" description="Helical" evidence="5">
    <location>
        <begin position="101"/>
        <end position="122"/>
    </location>
</feature>
<evidence type="ECO:0000256" key="4">
    <source>
        <dbReference type="ARBA" id="ARBA00023136"/>
    </source>
</evidence>
<evidence type="ECO:0000256" key="1">
    <source>
        <dbReference type="ARBA" id="ARBA00004141"/>
    </source>
</evidence>
<protein>
    <submittedName>
        <fullName evidence="6">Membrane protein required for colicin V production</fullName>
    </submittedName>
</protein>
<evidence type="ECO:0000313" key="7">
    <source>
        <dbReference type="Proteomes" id="UP000199537"/>
    </source>
</evidence>
<dbReference type="GO" id="GO:0016020">
    <property type="term" value="C:membrane"/>
    <property type="evidence" value="ECO:0007669"/>
    <property type="project" value="UniProtKB-SubCell"/>
</dbReference>
<dbReference type="PANTHER" id="PTHR37306:SF1">
    <property type="entry name" value="COLICIN V PRODUCTION PROTEIN"/>
    <property type="match status" value="1"/>
</dbReference>
<proteinExistence type="predicted"/>
<evidence type="ECO:0000256" key="3">
    <source>
        <dbReference type="ARBA" id="ARBA00022989"/>
    </source>
</evidence>
<keyword evidence="3 5" id="KW-1133">Transmembrane helix</keyword>
<dbReference type="GO" id="GO:0009403">
    <property type="term" value="P:toxin biosynthetic process"/>
    <property type="evidence" value="ECO:0007669"/>
    <property type="project" value="InterPro"/>
</dbReference>
<evidence type="ECO:0000313" key="6">
    <source>
        <dbReference type="EMBL" id="SFV30451.1"/>
    </source>
</evidence>
<sequence length="181" mass="20486">MWIDIVFAVLVLIALYKGLTRGLVMALAAFAGWIVGLTAALKLTSLLAHKLQDSLGWAHAAWLPVLVFVLLFLIVALLVHLLGKLLERALQLATLGWLNRLMGFLLYLLLYLIVFSIVLWLANQLYLITPTTKAHSVVYHWIAPVGPFVIEEIGKWIPIFSHIFQDLQHFFEQVGRRLQHA</sequence>
<dbReference type="Pfam" id="PF02674">
    <property type="entry name" value="Colicin_V"/>
    <property type="match status" value="1"/>
</dbReference>
<dbReference type="AlphaFoldDB" id="A0A1I7N732"/>
<keyword evidence="4 5" id="KW-0472">Membrane</keyword>
<gene>
    <name evidence="6" type="ORF">SAMN05660895_0798</name>
</gene>
<accession>A0A1I7N732</accession>
<dbReference type="STRING" id="1393122.SAMN05660895_0798"/>
<keyword evidence="7" id="KW-1185">Reference proteome</keyword>
<organism evidence="6 7">
    <name type="scientific">Thermoflavifilum thermophilum</name>
    <dbReference type="NCBI Taxonomy" id="1393122"/>
    <lineage>
        <taxon>Bacteria</taxon>
        <taxon>Pseudomonadati</taxon>
        <taxon>Bacteroidota</taxon>
        <taxon>Chitinophagia</taxon>
        <taxon>Chitinophagales</taxon>
        <taxon>Chitinophagaceae</taxon>
        <taxon>Thermoflavifilum</taxon>
    </lineage>
</organism>
<feature type="transmembrane region" description="Helical" evidence="5">
    <location>
        <begin position="60"/>
        <end position="81"/>
    </location>
</feature>
<evidence type="ECO:0000256" key="2">
    <source>
        <dbReference type="ARBA" id="ARBA00022692"/>
    </source>
</evidence>
<comment type="subcellular location">
    <subcellularLocation>
        <location evidence="1">Membrane</location>
        <topology evidence="1">Multi-pass membrane protein</topology>
    </subcellularLocation>
</comment>
<evidence type="ECO:0000256" key="5">
    <source>
        <dbReference type="SAM" id="Phobius"/>
    </source>
</evidence>
<name>A0A1I7N732_9BACT</name>
<dbReference type="RefSeq" id="WP_092458032.1">
    <property type="nucleotide sequence ID" value="NZ_FPCJ01000001.1"/>
</dbReference>
<dbReference type="OrthoDB" id="1492026at2"/>